<feature type="coiled-coil region" evidence="1">
    <location>
        <begin position="43"/>
        <end position="112"/>
    </location>
</feature>
<proteinExistence type="predicted"/>
<sequence>MDNEQYIQQQNQDKINEQNYKQNIVIEEKSYQQIYSELTYDQIEEILINMKNQIQNCQDYKENYFQIKEKFEDLKQKYDDLDIDYQRNQIDLKELQNTLKNLNEKLNNQNSIKQNFHLASINNTFNNISQENSNQKFFTNESNIKQNKQLENQKEIQKIDPNCYEQKQQYIEQQIQLDVTKEELQKEKEKVQDLMKQIKVIIEQKTELQESNKKKGQQILNIQEDLKEYNIKIQGLEDMRLQDLNYVLKLEKQVEELEDLQSKQEKNYQLQYKQNSFCTNNMSKDYII</sequence>
<gene>
    <name evidence="2" type="ORF">PPERSA_00741</name>
</gene>
<accession>A0A0V0R4Q0</accession>
<evidence type="ECO:0000313" key="2">
    <source>
        <dbReference type="EMBL" id="KRX09462.1"/>
    </source>
</evidence>
<dbReference type="AlphaFoldDB" id="A0A0V0R4Q0"/>
<protein>
    <submittedName>
        <fullName evidence="2">Uncharacterized protein</fullName>
    </submittedName>
</protein>
<comment type="caution">
    <text evidence="2">The sequence shown here is derived from an EMBL/GenBank/DDBJ whole genome shotgun (WGS) entry which is preliminary data.</text>
</comment>
<organism evidence="2 3">
    <name type="scientific">Pseudocohnilembus persalinus</name>
    <name type="common">Ciliate</name>
    <dbReference type="NCBI Taxonomy" id="266149"/>
    <lineage>
        <taxon>Eukaryota</taxon>
        <taxon>Sar</taxon>
        <taxon>Alveolata</taxon>
        <taxon>Ciliophora</taxon>
        <taxon>Intramacronucleata</taxon>
        <taxon>Oligohymenophorea</taxon>
        <taxon>Scuticociliatia</taxon>
        <taxon>Philasterida</taxon>
        <taxon>Pseudocohnilembidae</taxon>
        <taxon>Pseudocohnilembus</taxon>
    </lineage>
</organism>
<keyword evidence="3" id="KW-1185">Reference proteome</keyword>
<feature type="coiled-coil region" evidence="1">
    <location>
        <begin position="167"/>
        <end position="267"/>
    </location>
</feature>
<name>A0A0V0R4Q0_PSEPJ</name>
<dbReference type="EMBL" id="LDAU01000049">
    <property type="protein sequence ID" value="KRX09462.1"/>
    <property type="molecule type" value="Genomic_DNA"/>
</dbReference>
<dbReference type="InParanoid" id="A0A0V0R4Q0"/>
<keyword evidence="1" id="KW-0175">Coiled coil</keyword>
<reference evidence="2 3" key="1">
    <citation type="journal article" date="2015" name="Sci. Rep.">
        <title>Genome of the facultative scuticociliatosis pathogen Pseudocohnilembus persalinus provides insight into its virulence through horizontal gene transfer.</title>
        <authorList>
            <person name="Xiong J."/>
            <person name="Wang G."/>
            <person name="Cheng J."/>
            <person name="Tian M."/>
            <person name="Pan X."/>
            <person name="Warren A."/>
            <person name="Jiang C."/>
            <person name="Yuan D."/>
            <person name="Miao W."/>
        </authorList>
    </citation>
    <scope>NUCLEOTIDE SEQUENCE [LARGE SCALE GENOMIC DNA]</scope>
    <source>
        <strain evidence="2">36N120E</strain>
    </source>
</reference>
<dbReference type="Proteomes" id="UP000054937">
    <property type="component" value="Unassembled WGS sequence"/>
</dbReference>
<evidence type="ECO:0000256" key="1">
    <source>
        <dbReference type="SAM" id="Coils"/>
    </source>
</evidence>
<evidence type="ECO:0000313" key="3">
    <source>
        <dbReference type="Proteomes" id="UP000054937"/>
    </source>
</evidence>